<reference evidence="2 3" key="1">
    <citation type="submission" date="2013-12" db="EMBL/GenBank/DDBJ databases">
        <authorList>
            <consortium name="DOE Joint Genome Institute"/>
            <person name="Eisen J."/>
            <person name="Huntemann M."/>
            <person name="Han J."/>
            <person name="Chen A."/>
            <person name="Kyrpides N."/>
            <person name="Mavromatis K."/>
            <person name="Markowitz V."/>
            <person name="Palaniappan K."/>
            <person name="Ivanova N."/>
            <person name="Schaumberg A."/>
            <person name="Pati A."/>
            <person name="Liolios K."/>
            <person name="Nordberg H.P."/>
            <person name="Cantor M.N."/>
            <person name="Hua S.X."/>
            <person name="Woyke T."/>
        </authorList>
    </citation>
    <scope>NUCLEOTIDE SEQUENCE [LARGE SCALE GENOMIC DNA]</scope>
    <source>
        <strain evidence="3">DSM 19437</strain>
    </source>
</reference>
<dbReference type="OrthoDB" id="663842at2"/>
<evidence type="ECO:0000256" key="1">
    <source>
        <dbReference type="SAM" id="SignalP"/>
    </source>
</evidence>
<organism evidence="2 3">
    <name type="scientific">Niabella soli DSM 19437</name>
    <dbReference type="NCBI Taxonomy" id="929713"/>
    <lineage>
        <taxon>Bacteria</taxon>
        <taxon>Pseudomonadati</taxon>
        <taxon>Bacteroidota</taxon>
        <taxon>Chitinophagia</taxon>
        <taxon>Chitinophagales</taxon>
        <taxon>Chitinophagaceae</taxon>
        <taxon>Niabella</taxon>
    </lineage>
</organism>
<proteinExistence type="predicted"/>
<keyword evidence="1" id="KW-0732">Signal</keyword>
<keyword evidence="3" id="KW-1185">Reference proteome</keyword>
<evidence type="ECO:0000313" key="2">
    <source>
        <dbReference type="EMBL" id="AHF15855.1"/>
    </source>
</evidence>
<sequence length="158" mass="17174">MTRFLTLISILAILLTPSRSAAQSRTAFYEAFAGKSTTAIDAQLRQLGNYAGGAEKQAFAGALEMRKAGLLNVPAKKLALFKQGHKKLEAAVAASPQNGEFRLLRLMIQENAPKNLGYSKNITEDSKMVKEQYTSLPPAARQSLRNYSKISKSLAGLN</sequence>
<dbReference type="STRING" id="929713.NIASO_13190"/>
<evidence type="ECO:0008006" key="4">
    <source>
        <dbReference type="Google" id="ProtNLM"/>
    </source>
</evidence>
<dbReference type="Proteomes" id="UP000003586">
    <property type="component" value="Chromosome"/>
</dbReference>
<feature type="signal peptide" evidence="1">
    <location>
        <begin position="1"/>
        <end position="21"/>
    </location>
</feature>
<accession>W0EYG1</accession>
<dbReference type="EMBL" id="CP007035">
    <property type="protein sequence ID" value="AHF15855.1"/>
    <property type="molecule type" value="Genomic_DNA"/>
</dbReference>
<feature type="chain" id="PRO_5004789006" description="DUF4142 domain-containing protein" evidence="1">
    <location>
        <begin position="22"/>
        <end position="158"/>
    </location>
</feature>
<evidence type="ECO:0000313" key="3">
    <source>
        <dbReference type="Proteomes" id="UP000003586"/>
    </source>
</evidence>
<dbReference type="AlphaFoldDB" id="W0EYG1"/>
<dbReference type="eggNOG" id="ENOG5032YW7">
    <property type="taxonomic scope" value="Bacteria"/>
</dbReference>
<protein>
    <recommendedName>
        <fullName evidence="4">DUF4142 domain-containing protein</fullName>
    </recommendedName>
</protein>
<gene>
    <name evidence="2" type="ORF">NIASO_13190</name>
</gene>
<dbReference type="RefSeq" id="WP_008586204.1">
    <property type="nucleotide sequence ID" value="NZ_CP007035.1"/>
</dbReference>
<name>W0EYG1_9BACT</name>
<dbReference type="HOGENOM" id="CLU_129833_1_1_10"/>
<dbReference type="KEGG" id="nso:NIASO_13190"/>